<accession>S0F9F6</accession>
<reference evidence="1 2" key="1">
    <citation type="submission" date="2008-12" db="EMBL/GenBank/DDBJ databases">
        <authorList>
            <person name="Fulton L."/>
            <person name="Clifton S."/>
            <person name="Fulton B."/>
            <person name="Xu J."/>
            <person name="Minx P."/>
            <person name="Pepin K.H."/>
            <person name="Johnson M."/>
            <person name="Bhonagiri V."/>
            <person name="Nash W.E."/>
            <person name="Mardis E.R."/>
            <person name="Wilson R.K."/>
        </authorList>
    </citation>
    <scope>NUCLEOTIDE SEQUENCE [LARGE SCALE GENOMIC DNA]</scope>
    <source>
        <strain evidence="1 2">DSM 18228</strain>
    </source>
</reference>
<dbReference type="EMBL" id="ACBW01000138">
    <property type="protein sequence ID" value="EEF76392.1"/>
    <property type="molecule type" value="Genomic_DNA"/>
</dbReference>
<dbReference type="Proteomes" id="UP000014073">
    <property type="component" value="Unassembled WGS sequence"/>
</dbReference>
<evidence type="ECO:0000313" key="1">
    <source>
        <dbReference type="EMBL" id="EEF76392.1"/>
    </source>
</evidence>
<name>S0F9F6_9BACT</name>
<dbReference type="HOGENOM" id="CLU_3284753_0_0_10"/>
<gene>
    <name evidence="1" type="ORF">BACCOPRO_01892</name>
</gene>
<protein>
    <submittedName>
        <fullName evidence="1">Uncharacterized protein</fullName>
    </submittedName>
</protein>
<keyword evidence="2" id="KW-1185">Reference proteome</keyword>
<organism evidence="1 2">
    <name type="scientific">Phocaeicola coprophilus DSM 18228 = JCM 13818</name>
    <dbReference type="NCBI Taxonomy" id="547042"/>
    <lineage>
        <taxon>Bacteria</taxon>
        <taxon>Pseudomonadati</taxon>
        <taxon>Bacteroidota</taxon>
        <taxon>Bacteroidia</taxon>
        <taxon>Bacteroidales</taxon>
        <taxon>Bacteroidaceae</taxon>
        <taxon>Phocaeicola</taxon>
    </lineage>
</organism>
<sequence length="40" mass="5043">MVYGFLHKNRKRNRMSFPIIREIWAKERCTNESFSVFRMY</sequence>
<evidence type="ECO:0000313" key="2">
    <source>
        <dbReference type="Proteomes" id="UP000014073"/>
    </source>
</evidence>
<proteinExistence type="predicted"/>
<dbReference type="AlphaFoldDB" id="S0F9F6"/>
<comment type="caution">
    <text evidence="1">The sequence shown here is derived from an EMBL/GenBank/DDBJ whole genome shotgun (WGS) entry which is preliminary data.</text>
</comment>